<proteinExistence type="predicted"/>
<organism evidence="2 3">
    <name type="scientific">Vibrio paracholerae</name>
    <dbReference type="NCBI Taxonomy" id="650003"/>
    <lineage>
        <taxon>Bacteria</taxon>
        <taxon>Pseudomonadati</taxon>
        <taxon>Pseudomonadota</taxon>
        <taxon>Gammaproteobacteria</taxon>
        <taxon>Vibrionales</taxon>
        <taxon>Vibrionaceae</taxon>
        <taxon>Vibrio</taxon>
    </lineage>
</organism>
<protein>
    <submittedName>
        <fullName evidence="2">Uncharacterized protein</fullName>
    </submittedName>
</protein>
<dbReference type="EMBL" id="QKKR01000002">
    <property type="protein sequence ID" value="RBM57823.1"/>
    <property type="molecule type" value="Genomic_DNA"/>
</dbReference>
<dbReference type="EMBL" id="QKKS01000011">
    <property type="protein sequence ID" value="RBM82464.1"/>
    <property type="molecule type" value="Genomic_DNA"/>
</dbReference>
<keyword evidence="4" id="KW-1185">Reference proteome</keyword>
<gene>
    <name evidence="1" type="ORF">DLR69_00900</name>
    <name evidence="2" type="ORF">DLR70_07635</name>
</gene>
<reference evidence="3 4" key="1">
    <citation type="submission" date="2018-06" db="EMBL/GenBank/DDBJ databases">
        <title>Draft genome sequences of nine Vibrio sp. clinical isolates from across the United States representing the closest known relative of Vibrio cholerae.</title>
        <authorList>
            <person name="Islam M.T."/>
            <person name="Liang K."/>
            <person name="Im M.S."/>
            <person name="Winkjer J."/>
            <person name="Busby S."/>
            <person name="Batra D."/>
            <person name="Rowe L."/>
            <person name="Tarr C.L."/>
            <person name="Boucher Y."/>
        </authorList>
    </citation>
    <scope>NUCLEOTIDE SEQUENCE [LARGE SCALE GENOMIC DNA]</scope>
    <source>
        <strain evidence="1 4">2016V-1111</strain>
        <strain evidence="2 3">2016V-1114</strain>
    </source>
</reference>
<evidence type="ECO:0000313" key="4">
    <source>
        <dbReference type="Proteomes" id="UP000252488"/>
    </source>
</evidence>
<dbReference type="AlphaFoldDB" id="A0AAX1QWQ5"/>
<comment type="caution">
    <text evidence="2">The sequence shown here is derived from an EMBL/GenBank/DDBJ whole genome shotgun (WGS) entry which is preliminary data.</text>
</comment>
<evidence type="ECO:0000313" key="1">
    <source>
        <dbReference type="EMBL" id="RBM57823.1"/>
    </source>
</evidence>
<dbReference type="Proteomes" id="UP000252427">
    <property type="component" value="Unassembled WGS sequence"/>
</dbReference>
<evidence type="ECO:0000313" key="3">
    <source>
        <dbReference type="Proteomes" id="UP000252427"/>
    </source>
</evidence>
<name>A0AAX1QWQ5_9VIBR</name>
<dbReference type="Proteomes" id="UP000252488">
    <property type="component" value="Unassembled WGS sequence"/>
</dbReference>
<accession>A0AAX1QWQ5</accession>
<sequence>MGGRSIGRIERDGISQAKPADVKKDDVTIILFIFAQARNEHLNTVRAEIERVSRYHHRR</sequence>
<evidence type="ECO:0000313" key="2">
    <source>
        <dbReference type="EMBL" id="RBM82464.1"/>
    </source>
</evidence>